<dbReference type="CDD" id="cd01347">
    <property type="entry name" value="ligand_gated_channel"/>
    <property type="match status" value="1"/>
</dbReference>
<evidence type="ECO:0000256" key="4">
    <source>
        <dbReference type="ARBA" id="ARBA00022452"/>
    </source>
</evidence>
<evidence type="ECO:0000256" key="12">
    <source>
        <dbReference type="ARBA" id="ARBA00023170"/>
    </source>
</evidence>
<evidence type="ECO:0000256" key="14">
    <source>
        <dbReference type="PROSITE-ProRule" id="PRU01360"/>
    </source>
</evidence>
<sequence>MRRASSSQPPAARPQQRTAPPPTQTQLPSGVIVNPALPVTQTTAGPVQGYQALTATGSTRTNTPTERIPASINVVPRAVIDDQNSLSVAEATRNVSGVQATSPLQTPAYESARIRGFAAEQWLDGLTSYYNAGNRDSLVNVERIEVLKGPNAILYGGGSGAPLGGVINIVSKLPTNRAFSEFGSTFGSYGFVQPYFDINQPLSKDGTVLSRLTGEYTSSSSFIDTIDTKRYAINPTLLFTNKEDTTLTIQGRFSDWRQQEYQGLPAVGTVTGDFRLNRNLFIGPSNIPKSYSTTQSVTAKLDHEFNEVWSANVQVRAGKTRFQELAQDIFSNAPAFGSTWGVTNLALGQEQKELSVVANALAKFRLGISENRLLFGYDYSRVTDVGAMYVDPAQFFAGGVPVDLRNPVYPAYVEPVRGPFSVVVDGDNVYRTQGFYTQWQSSLWDRVHLLGGVRLANLHIDSVQPAFATTDITDVTKALPRVGAVVDLVKGFSVFADYSEGLKGNPFALYSGPPKPETSKQTEAGIKFNSGAGLSGTLAVFEINRSGVPISDPNNPLVSIPAGEQRSRGLDLDVLWQPTAQWSVLGSYAHVDAVLTKDVAATVRAGNKLNWVPADSGRLWVNYRLDGRWQGWSLGAGVYAASGAYVDPANLYKTSGYFTIDSKIAYDDPRYHVSLTFKNLTNEKYFVPYAYFDGRVAPGEGRTVYGKLALKFN</sequence>
<evidence type="ECO:0000256" key="5">
    <source>
        <dbReference type="ARBA" id="ARBA00022496"/>
    </source>
</evidence>
<keyword evidence="11 14" id="KW-0472">Membrane</keyword>
<accession>A0ABY3R5X1</accession>
<keyword evidence="3 14" id="KW-0813">Transport</keyword>
<comment type="similarity">
    <text evidence="2 14 15">Belongs to the TonB-dependent receptor family.</text>
</comment>
<evidence type="ECO:0000313" key="19">
    <source>
        <dbReference type="EMBL" id="UFZ02739.1"/>
    </source>
</evidence>
<evidence type="ECO:0000256" key="1">
    <source>
        <dbReference type="ARBA" id="ARBA00004571"/>
    </source>
</evidence>
<evidence type="ECO:0000256" key="7">
    <source>
        <dbReference type="ARBA" id="ARBA00022729"/>
    </source>
</evidence>
<proteinExistence type="inferred from homology"/>
<protein>
    <submittedName>
        <fullName evidence="19">TonB-dependent siderophore receptor</fullName>
    </submittedName>
</protein>
<feature type="domain" description="TonB-dependent receptor plug" evidence="18">
    <location>
        <begin position="66"/>
        <end position="159"/>
    </location>
</feature>
<dbReference type="PROSITE" id="PS52016">
    <property type="entry name" value="TONB_DEPENDENT_REC_3"/>
    <property type="match status" value="1"/>
</dbReference>
<dbReference type="Gene3D" id="2.170.130.10">
    <property type="entry name" value="TonB-dependent receptor, plug domain"/>
    <property type="match status" value="1"/>
</dbReference>
<organism evidence="19 20">
    <name type="scientific">Bradyrhizobium ontarionense</name>
    <dbReference type="NCBI Taxonomy" id="2898149"/>
    <lineage>
        <taxon>Bacteria</taxon>
        <taxon>Pseudomonadati</taxon>
        <taxon>Pseudomonadota</taxon>
        <taxon>Alphaproteobacteria</taxon>
        <taxon>Hyphomicrobiales</taxon>
        <taxon>Nitrobacteraceae</taxon>
        <taxon>Bradyrhizobium</taxon>
    </lineage>
</organism>
<evidence type="ECO:0000256" key="9">
    <source>
        <dbReference type="ARBA" id="ARBA00023065"/>
    </source>
</evidence>
<dbReference type="RefSeq" id="WP_231318525.1">
    <property type="nucleotide sequence ID" value="NZ_CP088156.1"/>
</dbReference>
<dbReference type="InterPro" id="IPR036942">
    <property type="entry name" value="Beta-barrel_TonB_sf"/>
</dbReference>
<evidence type="ECO:0000256" key="15">
    <source>
        <dbReference type="RuleBase" id="RU003357"/>
    </source>
</evidence>
<evidence type="ECO:0000256" key="2">
    <source>
        <dbReference type="ARBA" id="ARBA00009810"/>
    </source>
</evidence>
<dbReference type="NCBIfam" id="TIGR01783">
    <property type="entry name" value="TonB-siderophor"/>
    <property type="match status" value="1"/>
</dbReference>
<evidence type="ECO:0000259" key="17">
    <source>
        <dbReference type="Pfam" id="PF00593"/>
    </source>
</evidence>
<evidence type="ECO:0000256" key="3">
    <source>
        <dbReference type="ARBA" id="ARBA00022448"/>
    </source>
</evidence>
<dbReference type="SUPFAM" id="SSF56935">
    <property type="entry name" value="Porins"/>
    <property type="match status" value="1"/>
</dbReference>
<evidence type="ECO:0000256" key="16">
    <source>
        <dbReference type="SAM" id="MobiDB-lite"/>
    </source>
</evidence>
<keyword evidence="7" id="KW-0732">Signal</keyword>
<dbReference type="Pfam" id="PF07715">
    <property type="entry name" value="Plug"/>
    <property type="match status" value="1"/>
</dbReference>
<dbReference type="EMBL" id="CP088156">
    <property type="protein sequence ID" value="UFZ02739.1"/>
    <property type="molecule type" value="Genomic_DNA"/>
</dbReference>
<feature type="domain" description="TonB-dependent receptor-like beta-barrel" evidence="17">
    <location>
        <begin position="239"/>
        <end position="680"/>
    </location>
</feature>
<dbReference type="PANTHER" id="PTHR32552">
    <property type="entry name" value="FERRICHROME IRON RECEPTOR-RELATED"/>
    <property type="match status" value="1"/>
</dbReference>
<dbReference type="InterPro" id="IPR039426">
    <property type="entry name" value="TonB-dep_rcpt-like"/>
</dbReference>
<evidence type="ECO:0000256" key="10">
    <source>
        <dbReference type="ARBA" id="ARBA00023077"/>
    </source>
</evidence>
<keyword evidence="13 14" id="KW-0998">Cell outer membrane</keyword>
<keyword evidence="20" id="KW-1185">Reference proteome</keyword>
<gene>
    <name evidence="19" type="ORF">LQG66_26175</name>
</gene>
<keyword evidence="4 14" id="KW-1134">Transmembrane beta strand</keyword>
<comment type="subcellular location">
    <subcellularLocation>
        <location evidence="1 14">Cell outer membrane</location>
        <topology evidence="1 14">Multi-pass membrane protein</topology>
    </subcellularLocation>
</comment>
<dbReference type="Gene3D" id="2.40.170.20">
    <property type="entry name" value="TonB-dependent receptor, beta-barrel domain"/>
    <property type="match status" value="1"/>
</dbReference>
<dbReference type="InterPro" id="IPR012910">
    <property type="entry name" value="Plug_dom"/>
</dbReference>
<name>A0ABY3R5X1_9BRAD</name>
<keyword evidence="12 19" id="KW-0675">Receptor</keyword>
<keyword evidence="5" id="KW-0410">Iron transport</keyword>
<evidence type="ECO:0000256" key="11">
    <source>
        <dbReference type="ARBA" id="ARBA00023136"/>
    </source>
</evidence>
<keyword evidence="6 14" id="KW-0812">Transmembrane</keyword>
<dbReference type="Pfam" id="PF00593">
    <property type="entry name" value="TonB_dep_Rec_b-barrel"/>
    <property type="match status" value="1"/>
</dbReference>
<keyword evidence="8" id="KW-0408">Iron</keyword>
<dbReference type="InterPro" id="IPR010105">
    <property type="entry name" value="TonB_sidphr_rcpt"/>
</dbReference>
<keyword evidence="9" id="KW-0406">Ion transport</keyword>
<dbReference type="InterPro" id="IPR037066">
    <property type="entry name" value="Plug_dom_sf"/>
</dbReference>
<evidence type="ECO:0000259" key="18">
    <source>
        <dbReference type="Pfam" id="PF07715"/>
    </source>
</evidence>
<evidence type="ECO:0000256" key="6">
    <source>
        <dbReference type="ARBA" id="ARBA00022692"/>
    </source>
</evidence>
<dbReference type="Proteomes" id="UP001431010">
    <property type="component" value="Chromosome"/>
</dbReference>
<keyword evidence="10 15" id="KW-0798">TonB box</keyword>
<evidence type="ECO:0000256" key="8">
    <source>
        <dbReference type="ARBA" id="ARBA00023004"/>
    </source>
</evidence>
<feature type="region of interest" description="Disordered" evidence="16">
    <location>
        <begin position="1"/>
        <end position="29"/>
    </location>
</feature>
<reference evidence="19" key="1">
    <citation type="journal article" date="2024" name="Antonie Van Leeuwenhoek">
        <title>Bradyrhizobium ontarionense sp. nov., a novel bacterial symbiont isolated from Aeschynomene indica (Indian jointvetch), harbours photosynthesis, nitrogen fixation and nitrous oxide (N2O) reductase genes.</title>
        <authorList>
            <person name="Bromfield E.S.P."/>
            <person name="Cloutier S."/>
        </authorList>
    </citation>
    <scope>NUCLEOTIDE SEQUENCE</scope>
    <source>
        <strain evidence="19">A19</strain>
    </source>
</reference>
<evidence type="ECO:0000256" key="13">
    <source>
        <dbReference type="ARBA" id="ARBA00023237"/>
    </source>
</evidence>
<dbReference type="PANTHER" id="PTHR32552:SF68">
    <property type="entry name" value="FERRICHROME OUTER MEMBRANE TRANSPORTER_PHAGE RECEPTOR"/>
    <property type="match status" value="1"/>
</dbReference>
<evidence type="ECO:0000313" key="20">
    <source>
        <dbReference type="Proteomes" id="UP001431010"/>
    </source>
</evidence>
<dbReference type="InterPro" id="IPR000531">
    <property type="entry name" value="Beta-barrel_TonB"/>
</dbReference>